<dbReference type="EMBL" id="KD015889">
    <property type="protein sequence ID" value="EMS67721.1"/>
    <property type="molecule type" value="Genomic_DNA"/>
</dbReference>
<name>M8A6T7_TRIUA</name>
<accession>M8A6T7</accession>
<proteinExistence type="predicted"/>
<protein>
    <submittedName>
        <fullName evidence="1">Uncharacterized protein</fullName>
    </submittedName>
</protein>
<dbReference type="AlphaFoldDB" id="M8A6T7"/>
<evidence type="ECO:0000313" key="1">
    <source>
        <dbReference type="EMBL" id="EMS67721.1"/>
    </source>
</evidence>
<gene>
    <name evidence="1" type="ORF">TRIUR3_34101</name>
</gene>
<sequence length="62" mass="6673">MEFQVEHGQELVIYPFQLLVQLYVILIVIVNGAGEAVGKAATCAASLLIKIQPADDSWAAES</sequence>
<organism evidence="1">
    <name type="scientific">Triticum urartu</name>
    <name type="common">Red wild einkorn</name>
    <name type="synonym">Crithodium urartu</name>
    <dbReference type="NCBI Taxonomy" id="4572"/>
    <lineage>
        <taxon>Eukaryota</taxon>
        <taxon>Viridiplantae</taxon>
        <taxon>Streptophyta</taxon>
        <taxon>Embryophyta</taxon>
        <taxon>Tracheophyta</taxon>
        <taxon>Spermatophyta</taxon>
        <taxon>Magnoliopsida</taxon>
        <taxon>Liliopsida</taxon>
        <taxon>Poales</taxon>
        <taxon>Poaceae</taxon>
        <taxon>BOP clade</taxon>
        <taxon>Pooideae</taxon>
        <taxon>Triticodae</taxon>
        <taxon>Triticeae</taxon>
        <taxon>Triticinae</taxon>
        <taxon>Triticum</taxon>
    </lineage>
</organism>
<reference evidence="1" key="1">
    <citation type="journal article" date="2013" name="Nature">
        <title>Draft genome of the wheat A-genome progenitor Triticum urartu.</title>
        <authorList>
            <person name="Ling H.Q."/>
            <person name="Zhao S."/>
            <person name="Liu D."/>
            <person name="Wang J."/>
            <person name="Sun H."/>
            <person name="Zhang C."/>
            <person name="Fan H."/>
            <person name="Li D."/>
            <person name="Dong L."/>
            <person name="Tao Y."/>
            <person name="Gao C."/>
            <person name="Wu H."/>
            <person name="Li Y."/>
            <person name="Cui Y."/>
            <person name="Guo X."/>
            <person name="Zheng S."/>
            <person name="Wang B."/>
            <person name="Yu K."/>
            <person name="Liang Q."/>
            <person name="Yang W."/>
            <person name="Lou X."/>
            <person name="Chen J."/>
            <person name="Feng M."/>
            <person name="Jian J."/>
            <person name="Zhang X."/>
            <person name="Luo G."/>
            <person name="Jiang Y."/>
            <person name="Liu J."/>
            <person name="Wang Z."/>
            <person name="Sha Y."/>
            <person name="Zhang B."/>
            <person name="Wu H."/>
            <person name="Tang D."/>
            <person name="Shen Q."/>
            <person name="Xue P."/>
            <person name="Zou S."/>
            <person name="Wang X."/>
            <person name="Liu X."/>
            <person name="Wang F."/>
            <person name="Yang Y."/>
            <person name="An X."/>
            <person name="Dong Z."/>
            <person name="Zhang K."/>
            <person name="Zhang X."/>
            <person name="Luo M.C."/>
            <person name="Dvorak J."/>
            <person name="Tong Y."/>
            <person name="Wang J."/>
            <person name="Yang H."/>
            <person name="Li Z."/>
            <person name="Wang D."/>
            <person name="Zhang A."/>
            <person name="Wang J."/>
        </authorList>
    </citation>
    <scope>NUCLEOTIDE SEQUENCE</scope>
</reference>